<evidence type="ECO:0000256" key="16">
    <source>
        <dbReference type="SAM" id="Phobius"/>
    </source>
</evidence>
<dbReference type="InterPro" id="IPR002403">
    <property type="entry name" value="Cyt_P450_E_grp-IV"/>
</dbReference>
<dbReference type="SUPFAM" id="SSF48264">
    <property type="entry name" value="Cytochrome P450"/>
    <property type="match status" value="1"/>
</dbReference>
<evidence type="ECO:0000256" key="7">
    <source>
        <dbReference type="ARBA" id="ARBA00022723"/>
    </source>
</evidence>
<keyword evidence="12 15" id="KW-0503">Monooxygenase</keyword>
<evidence type="ECO:0000256" key="1">
    <source>
        <dbReference type="ARBA" id="ARBA00001971"/>
    </source>
</evidence>
<keyword evidence="9" id="KW-0492">Microsome</keyword>
<dbReference type="GO" id="GO:0016705">
    <property type="term" value="F:oxidoreductase activity, acting on paired donors, with incorporation or reduction of molecular oxygen"/>
    <property type="evidence" value="ECO:0007669"/>
    <property type="project" value="InterPro"/>
</dbReference>
<name>A0A310SNZ0_9HYME</name>
<feature type="transmembrane region" description="Helical" evidence="16">
    <location>
        <begin position="6"/>
        <end position="26"/>
    </location>
</feature>
<accession>A0A310SNZ0</accession>
<comment type="cofactor">
    <cofactor evidence="1 14">
        <name>heme</name>
        <dbReference type="ChEBI" id="CHEBI:30413"/>
    </cofactor>
</comment>
<keyword evidence="8" id="KW-0256">Endoplasmic reticulum</keyword>
<dbReference type="GO" id="GO:0005789">
    <property type="term" value="C:endoplasmic reticulum membrane"/>
    <property type="evidence" value="ECO:0007669"/>
    <property type="project" value="UniProtKB-SubCell"/>
</dbReference>
<dbReference type="GO" id="GO:0004497">
    <property type="term" value="F:monooxygenase activity"/>
    <property type="evidence" value="ECO:0007669"/>
    <property type="project" value="UniProtKB-KW"/>
</dbReference>
<protein>
    <submittedName>
        <fullName evidence="17">Putative cytochrome P450 6a23</fullName>
    </submittedName>
</protein>
<feature type="binding site" description="axial binding residue" evidence="14">
    <location>
        <position position="422"/>
    </location>
    <ligand>
        <name>heme</name>
        <dbReference type="ChEBI" id="CHEBI:30413"/>
    </ligand>
    <ligandPart>
        <name>Fe</name>
        <dbReference type="ChEBI" id="CHEBI:18248"/>
    </ligandPart>
</feature>
<evidence type="ECO:0000256" key="2">
    <source>
        <dbReference type="ARBA" id="ARBA00003690"/>
    </source>
</evidence>
<evidence type="ECO:0000256" key="11">
    <source>
        <dbReference type="ARBA" id="ARBA00023004"/>
    </source>
</evidence>
<dbReference type="GO" id="GO:0020037">
    <property type="term" value="F:heme binding"/>
    <property type="evidence" value="ECO:0007669"/>
    <property type="project" value="InterPro"/>
</dbReference>
<dbReference type="PRINTS" id="PR00385">
    <property type="entry name" value="P450"/>
</dbReference>
<evidence type="ECO:0000256" key="15">
    <source>
        <dbReference type="RuleBase" id="RU000461"/>
    </source>
</evidence>
<evidence type="ECO:0000256" key="10">
    <source>
        <dbReference type="ARBA" id="ARBA00023002"/>
    </source>
</evidence>
<dbReference type="GO" id="GO:0005506">
    <property type="term" value="F:iron ion binding"/>
    <property type="evidence" value="ECO:0007669"/>
    <property type="project" value="InterPro"/>
</dbReference>
<keyword evidence="6 14" id="KW-0349">Heme</keyword>
<dbReference type="PANTHER" id="PTHR24292">
    <property type="entry name" value="CYTOCHROME P450"/>
    <property type="match status" value="1"/>
</dbReference>
<dbReference type="InterPro" id="IPR050476">
    <property type="entry name" value="Insect_CytP450_Detox"/>
</dbReference>
<comment type="subcellular location">
    <subcellularLocation>
        <location evidence="4">Endoplasmic reticulum membrane</location>
        <topology evidence="4">Peripheral membrane protein</topology>
    </subcellularLocation>
    <subcellularLocation>
        <location evidence="3">Microsome membrane</location>
        <topology evidence="3">Peripheral membrane protein</topology>
    </subcellularLocation>
</comment>
<comment type="function">
    <text evidence="2">May be involved in the metabolism of insect hormones and in the breakdown of synthetic insecticides.</text>
</comment>
<dbReference type="AlphaFoldDB" id="A0A310SNZ0"/>
<dbReference type="InterPro" id="IPR001128">
    <property type="entry name" value="Cyt_P450"/>
</dbReference>
<evidence type="ECO:0000256" key="13">
    <source>
        <dbReference type="ARBA" id="ARBA00023136"/>
    </source>
</evidence>
<dbReference type="PANTHER" id="PTHR24292:SF100">
    <property type="entry name" value="CYTOCHROME P450 6A16, ISOFORM B-RELATED"/>
    <property type="match status" value="1"/>
</dbReference>
<keyword evidence="16" id="KW-0812">Transmembrane</keyword>
<keyword evidence="7 14" id="KW-0479">Metal-binding</keyword>
<dbReference type="EMBL" id="KQ760662">
    <property type="protein sequence ID" value="OAD59536.1"/>
    <property type="molecule type" value="Genomic_DNA"/>
</dbReference>
<dbReference type="Pfam" id="PF00067">
    <property type="entry name" value="p450"/>
    <property type="match status" value="1"/>
</dbReference>
<keyword evidence="11 14" id="KW-0408">Iron</keyword>
<evidence type="ECO:0000256" key="3">
    <source>
        <dbReference type="ARBA" id="ARBA00004174"/>
    </source>
</evidence>
<keyword evidence="10 15" id="KW-0560">Oxidoreductase</keyword>
<organism evidence="17 18">
    <name type="scientific">Eufriesea mexicana</name>
    <dbReference type="NCBI Taxonomy" id="516756"/>
    <lineage>
        <taxon>Eukaryota</taxon>
        <taxon>Metazoa</taxon>
        <taxon>Ecdysozoa</taxon>
        <taxon>Arthropoda</taxon>
        <taxon>Hexapoda</taxon>
        <taxon>Insecta</taxon>
        <taxon>Pterygota</taxon>
        <taxon>Neoptera</taxon>
        <taxon>Endopterygota</taxon>
        <taxon>Hymenoptera</taxon>
        <taxon>Apocrita</taxon>
        <taxon>Aculeata</taxon>
        <taxon>Apoidea</taxon>
        <taxon>Anthophila</taxon>
        <taxon>Apidae</taxon>
        <taxon>Eufriesea</taxon>
    </lineage>
</organism>
<evidence type="ECO:0000313" key="18">
    <source>
        <dbReference type="Proteomes" id="UP000250275"/>
    </source>
</evidence>
<dbReference type="PRINTS" id="PR00465">
    <property type="entry name" value="EP450IV"/>
</dbReference>
<evidence type="ECO:0000256" key="9">
    <source>
        <dbReference type="ARBA" id="ARBA00022848"/>
    </source>
</evidence>
<keyword evidence="16" id="KW-1133">Transmembrane helix</keyword>
<evidence type="ECO:0000313" key="17">
    <source>
        <dbReference type="EMBL" id="OAD59536.1"/>
    </source>
</evidence>
<sequence length="479" mass="55166">MFLATWLLSDILATVVLVGAGLYLYYKLYVYKFWSKRRVFYIEPTFPVGNIMPIITGKTSLAEFFRDKYEQNKQHRLVGIYMLHKPFLLVNDPDLIRDVLTKEFSNFHDRGIFCNKETDPLSGNLFQLPGKKWRHLRVKLTPTFTSGKIKQIFPILTETGNMMEKFFNDKAQTRSTVDVKDIFSRYSVDIIMSAAFGITCNSFENPNNEFMYWGKKIFDPKPFWNALILWAPQVFDMFSLSYNEKDVTNFFTNMFKETVEYRQSPSKLLMSEAAAQAYVFYLAGFETSSTTATFCLYELAKDQDIQNKVRDEIRTQIKKHGELSYAAVQDMEYLHKVISETLRKYPPVVILNRVCTKETQLKTTNFSIPVGTSLAIPVFGIHRDPDVYPEPNKFDPERFSEENIKARHPYNYLPFGEGPRICIGLRFGLIQTKVAVINALLNNKFKLAPDTPTSLEFEGGTLILMAKGGVQLTIEPLGC</sequence>
<comment type="similarity">
    <text evidence="5 15">Belongs to the cytochrome P450 family.</text>
</comment>
<keyword evidence="13 16" id="KW-0472">Membrane</keyword>
<evidence type="ECO:0000256" key="4">
    <source>
        <dbReference type="ARBA" id="ARBA00004406"/>
    </source>
</evidence>
<evidence type="ECO:0000256" key="12">
    <source>
        <dbReference type="ARBA" id="ARBA00023033"/>
    </source>
</evidence>
<dbReference type="Gene3D" id="1.10.630.10">
    <property type="entry name" value="Cytochrome P450"/>
    <property type="match status" value="1"/>
</dbReference>
<dbReference type="Proteomes" id="UP000250275">
    <property type="component" value="Unassembled WGS sequence"/>
</dbReference>
<dbReference type="InterPro" id="IPR036396">
    <property type="entry name" value="Cyt_P450_sf"/>
</dbReference>
<dbReference type="CDD" id="cd11056">
    <property type="entry name" value="CYP6-like"/>
    <property type="match status" value="1"/>
</dbReference>
<evidence type="ECO:0000256" key="6">
    <source>
        <dbReference type="ARBA" id="ARBA00022617"/>
    </source>
</evidence>
<evidence type="ECO:0000256" key="14">
    <source>
        <dbReference type="PIRSR" id="PIRSR602403-1"/>
    </source>
</evidence>
<gene>
    <name evidence="17" type="ORF">WN48_09059</name>
</gene>
<evidence type="ECO:0000256" key="8">
    <source>
        <dbReference type="ARBA" id="ARBA00022824"/>
    </source>
</evidence>
<dbReference type="InterPro" id="IPR017972">
    <property type="entry name" value="Cyt_P450_CS"/>
</dbReference>
<dbReference type="PROSITE" id="PS00086">
    <property type="entry name" value="CYTOCHROME_P450"/>
    <property type="match status" value="1"/>
</dbReference>
<evidence type="ECO:0000256" key="5">
    <source>
        <dbReference type="ARBA" id="ARBA00010617"/>
    </source>
</evidence>
<dbReference type="OrthoDB" id="2789670at2759"/>
<proteinExistence type="inferred from homology"/>
<reference evidence="17 18" key="1">
    <citation type="submission" date="2015-07" db="EMBL/GenBank/DDBJ databases">
        <title>The genome of Eufriesea mexicana.</title>
        <authorList>
            <person name="Pan H."/>
            <person name="Kapheim K."/>
        </authorList>
    </citation>
    <scope>NUCLEOTIDE SEQUENCE [LARGE SCALE GENOMIC DNA]</scope>
    <source>
        <strain evidence="17">0111107269</strain>
        <tissue evidence="17">Whole body</tissue>
    </source>
</reference>
<keyword evidence="18" id="KW-1185">Reference proteome</keyword>